<comment type="subcellular location">
    <subcellularLocation>
        <location evidence="1">Secreted</location>
    </subcellularLocation>
</comment>
<dbReference type="InterPro" id="IPR001343">
    <property type="entry name" value="Hemolysn_Ca-bd"/>
</dbReference>
<gene>
    <name evidence="4" type="ORF">EWM63_04570</name>
</gene>
<dbReference type="GO" id="GO:0005509">
    <property type="term" value="F:calcium ion binding"/>
    <property type="evidence" value="ECO:0007669"/>
    <property type="project" value="InterPro"/>
</dbReference>
<dbReference type="SUPFAM" id="SSF51120">
    <property type="entry name" value="beta-Roll"/>
    <property type="match status" value="5"/>
</dbReference>
<accession>A0A4P6KUM8</accession>
<dbReference type="Pfam" id="PF00353">
    <property type="entry name" value="HemolysinCabind"/>
    <property type="match status" value="9"/>
</dbReference>
<keyword evidence="2" id="KW-0964">Secreted</keyword>
<evidence type="ECO:0000313" key="4">
    <source>
        <dbReference type="EMBL" id="QBE62345.1"/>
    </source>
</evidence>
<organism evidence="4 5">
    <name type="scientific">Pseudoduganella lutea</name>
    <dbReference type="NCBI Taxonomy" id="321985"/>
    <lineage>
        <taxon>Bacteria</taxon>
        <taxon>Pseudomonadati</taxon>
        <taxon>Pseudomonadota</taxon>
        <taxon>Betaproteobacteria</taxon>
        <taxon>Burkholderiales</taxon>
        <taxon>Oxalobacteraceae</taxon>
        <taxon>Telluria group</taxon>
        <taxon>Pseudoduganella</taxon>
    </lineage>
</organism>
<evidence type="ECO:0000313" key="5">
    <source>
        <dbReference type="Proteomes" id="UP000290637"/>
    </source>
</evidence>
<dbReference type="GO" id="GO:0005576">
    <property type="term" value="C:extracellular region"/>
    <property type="evidence" value="ECO:0007669"/>
    <property type="project" value="UniProtKB-SubCell"/>
</dbReference>
<dbReference type="PANTHER" id="PTHR38340">
    <property type="entry name" value="S-LAYER PROTEIN"/>
    <property type="match status" value="1"/>
</dbReference>
<reference evidence="4 5" key="1">
    <citation type="submission" date="2019-02" db="EMBL/GenBank/DDBJ databases">
        <title>Draft Genome Sequences of Six Type Strains of the Genus Massilia.</title>
        <authorList>
            <person name="Miess H."/>
            <person name="Frediansyhah A."/>
            <person name="Gross H."/>
        </authorList>
    </citation>
    <scope>NUCLEOTIDE SEQUENCE [LARGE SCALE GENOMIC DNA]</scope>
    <source>
        <strain evidence="4 5">DSM 17473</strain>
    </source>
</reference>
<dbReference type="RefSeq" id="WP_130185480.1">
    <property type="nucleotide sequence ID" value="NZ_CP035913.1"/>
</dbReference>
<dbReference type="InterPro" id="IPR050557">
    <property type="entry name" value="RTX_toxin/Mannuronan_C5-epim"/>
</dbReference>
<dbReference type="PROSITE" id="PS00330">
    <property type="entry name" value="HEMOLYSIN_CALCIUM"/>
    <property type="match status" value="3"/>
</dbReference>
<proteinExistence type="predicted"/>
<dbReference type="OrthoDB" id="8731939at2"/>
<dbReference type="PRINTS" id="PR00313">
    <property type="entry name" value="CABNDNGRPT"/>
</dbReference>
<evidence type="ECO:0000256" key="3">
    <source>
        <dbReference type="SAM" id="MobiDB-lite"/>
    </source>
</evidence>
<dbReference type="Proteomes" id="UP000290637">
    <property type="component" value="Chromosome"/>
</dbReference>
<dbReference type="EMBL" id="CP035913">
    <property type="protein sequence ID" value="QBE62345.1"/>
    <property type="molecule type" value="Genomic_DNA"/>
</dbReference>
<dbReference type="Gene3D" id="2.150.10.10">
    <property type="entry name" value="Serralysin-like metalloprotease, C-terminal"/>
    <property type="match status" value="5"/>
</dbReference>
<dbReference type="InterPro" id="IPR018511">
    <property type="entry name" value="Hemolysin-typ_Ca-bd_CS"/>
</dbReference>
<evidence type="ECO:0000256" key="1">
    <source>
        <dbReference type="ARBA" id="ARBA00004613"/>
    </source>
</evidence>
<feature type="region of interest" description="Disordered" evidence="3">
    <location>
        <begin position="368"/>
        <end position="411"/>
    </location>
</feature>
<sequence length="791" mass="80634">MAIKQGTNGANRLAGDKPGDILVGRNGDDLYDVSAKGVTIREKAGEGNDSVLTALVSYTLAANVENLYYQGTDGATLVGNASANQIVGGIGNDKLDGGNGNDTLWGINGNDTLLGGSGDDRLIMVAGSAMVQGGAGEDSLLVSEAFGNYTRVRTGATSVRLTSTVTGAVIEAQDVEFISFNKVVYSLADVLPGTPSPWNDKVNSSAHNTTLEAGTGDDLYVVRHDDVAIIETAKGGKDIVEADRTYTLGNNIENLILTGTGNTNGYGNALDNVLTGNAGANLLDGRAGKDAMAGGAGDDAYVVDDKGDVVVENVADKGVDTVYTSLSSYTLGAGVEQVIASGPDGFKGNFTGIGNALDNFLQGADGNDKLSGNDGSDSLNGRAGNDSLSGGLGDDHLMPGSGSDTVDGGAGNDHLHLDGTLADYEKVRVNATDLRLTSKITGDTVLVRNVESFWFDGKYQSLADVQFNMVSSGKDTLASTKDGDILAGGAGDDVYLVAHDAVSITEVAKGGTDTVRAAVDFTLGANIEKLELTGDALEGRGNGLNNTLTGNAGDNFLNGLEGADTMIGGAGDDTYQVDNAGDKVVDTAGYDWVFTSTAIYRLGTGIEALGFRGTGDFQGTGNDLDNDIGGWTGNDKLLGGGGDDSLNGWGGADTLTGGTGSDDFFIWQDGADTIADFKSGVDRVVVNVHGKPVGDGDMIVEAGDVMIVSDNAKTLTAADAAAVIGTAKAAYAEGDTRLFVVDNGTSTGVFLFESADTDATVSAGELVLLATLTGVKETTLGDFSFGSADIA</sequence>
<name>A0A4P6KUM8_9BURK</name>
<dbReference type="InterPro" id="IPR011049">
    <property type="entry name" value="Serralysin-like_metalloprot_C"/>
</dbReference>
<evidence type="ECO:0000256" key="2">
    <source>
        <dbReference type="ARBA" id="ARBA00022525"/>
    </source>
</evidence>
<dbReference type="KEGG" id="plue:EWM63_04570"/>
<dbReference type="PANTHER" id="PTHR38340:SF1">
    <property type="entry name" value="S-LAYER PROTEIN"/>
    <property type="match status" value="1"/>
</dbReference>
<keyword evidence="5" id="KW-1185">Reference proteome</keyword>
<protein>
    <submittedName>
        <fullName evidence="4">Calcium-binding protein</fullName>
    </submittedName>
</protein>
<dbReference type="AlphaFoldDB" id="A0A4P6KUM8"/>